<comment type="caution">
    <text evidence="4">The sequence shown here is derived from an EMBL/GenBank/DDBJ whole genome shotgun (WGS) entry which is preliminary data.</text>
</comment>
<proteinExistence type="predicted"/>
<dbReference type="AlphaFoldDB" id="A0A225DRX8"/>
<dbReference type="Proteomes" id="UP000214646">
    <property type="component" value="Unassembled WGS sequence"/>
</dbReference>
<reference evidence="5" key="1">
    <citation type="submission" date="2017-06" db="EMBL/GenBank/DDBJ databases">
        <title>Genome analysis of Fimbriiglobus ruber SP5, the first member of the order Planctomycetales with confirmed chitinolytic capability.</title>
        <authorList>
            <person name="Ravin N.V."/>
            <person name="Rakitin A.L."/>
            <person name="Ivanova A.A."/>
            <person name="Beletsky A.V."/>
            <person name="Kulichevskaya I.S."/>
            <person name="Mardanov A.V."/>
            <person name="Dedysh S.N."/>
        </authorList>
    </citation>
    <scope>NUCLEOTIDE SEQUENCE [LARGE SCALE GENOMIC DNA]</scope>
    <source>
        <strain evidence="5">SP5</strain>
    </source>
</reference>
<dbReference type="InterPro" id="IPR001789">
    <property type="entry name" value="Sig_transdc_resp-reg_receiver"/>
</dbReference>
<sequence>MDDNRDVADSAALLLELIGYETRACYDGPAALEQAATFQPDVCLIDLNMPGMNGDELAVRLREQAGRQSPVLIVVTAMSDENSRHRIAAANFDQHLTKPVDPPQLLAVLTRFLQP</sequence>
<organism evidence="4 5">
    <name type="scientific">Fimbriiglobus ruber</name>
    <dbReference type="NCBI Taxonomy" id="1908690"/>
    <lineage>
        <taxon>Bacteria</taxon>
        <taxon>Pseudomonadati</taxon>
        <taxon>Planctomycetota</taxon>
        <taxon>Planctomycetia</taxon>
        <taxon>Gemmatales</taxon>
        <taxon>Gemmataceae</taxon>
        <taxon>Fimbriiglobus</taxon>
    </lineage>
</organism>
<evidence type="ECO:0000256" key="2">
    <source>
        <dbReference type="PROSITE-ProRule" id="PRU00169"/>
    </source>
</evidence>
<evidence type="ECO:0000256" key="1">
    <source>
        <dbReference type="ARBA" id="ARBA00022553"/>
    </source>
</evidence>
<keyword evidence="1 2" id="KW-0597">Phosphoprotein</keyword>
<dbReference type="GO" id="GO:0000160">
    <property type="term" value="P:phosphorelay signal transduction system"/>
    <property type="evidence" value="ECO:0007669"/>
    <property type="project" value="InterPro"/>
</dbReference>
<evidence type="ECO:0000313" key="4">
    <source>
        <dbReference type="EMBL" id="OWK40346.1"/>
    </source>
</evidence>
<evidence type="ECO:0000259" key="3">
    <source>
        <dbReference type="PROSITE" id="PS50110"/>
    </source>
</evidence>
<dbReference type="InterPro" id="IPR011006">
    <property type="entry name" value="CheY-like_superfamily"/>
</dbReference>
<gene>
    <name evidence="4" type="ORF">FRUB_05265</name>
</gene>
<dbReference type="PROSITE" id="PS50110">
    <property type="entry name" value="RESPONSE_REGULATORY"/>
    <property type="match status" value="1"/>
</dbReference>
<dbReference type="Pfam" id="PF00072">
    <property type="entry name" value="Response_reg"/>
    <property type="match status" value="1"/>
</dbReference>
<protein>
    <submittedName>
        <fullName evidence="4">Chemotaxis protein methyltransferase CheR</fullName>
    </submittedName>
</protein>
<dbReference type="EMBL" id="NIDE01000008">
    <property type="protein sequence ID" value="OWK40346.1"/>
    <property type="molecule type" value="Genomic_DNA"/>
</dbReference>
<name>A0A225DRX8_9BACT</name>
<dbReference type="GO" id="GO:0008168">
    <property type="term" value="F:methyltransferase activity"/>
    <property type="evidence" value="ECO:0007669"/>
    <property type="project" value="UniProtKB-KW"/>
</dbReference>
<keyword evidence="4" id="KW-0489">Methyltransferase</keyword>
<dbReference type="SMART" id="SM00448">
    <property type="entry name" value="REC"/>
    <property type="match status" value="1"/>
</dbReference>
<feature type="modified residue" description="4-aspartylphosphate" evidence="2">
    <location>
        <position position="46"/>
    </location>
</feature>
<dbReference type="GO" id="GO:0032259">
    <property type="term" value="P:methylation"/>
    <property type="evidence" value="ECO:0007669"/>
    <property type="project" value="UniProtKB-KW"/>
</dbReference>
<dbReference type="InterPro" id="IPR050595">
    <property type="entry name" value="Bact_response_regulator"/>
</dbReference>
<keyword evidence="4" id="KW-0808">Transferase</keyword>
<dbReference type="Gene3D" id="3.40.50.2300">
    <property type="match status" value="1"/>
</dbReference>
<feature type="domain" description="Response regulatory" evidence="3">
    <location>
        <begin position="1"/>
        <end position="113"/>
    </location>
</feature>
<dbReference type="PANTHER" id="PTHR44591:SF3">
    <property type="entry name" value="RESPONSE REGULATORY DOMAIN-CONTAINING PROTEIN"/>
    <property type="match status" value="1"/>
</dbReference>
<dbReference type="SUPFAM" id="SSF52172">
    <property type="entry name" value="CheY-like"/>
    <property type="match status" value="1"/>
</dbReference>
<keyword evidence="5" id="KW-1185">Reference proteome</keyword>
<accession>A0A225DRX8</accession>
<evidence type="ECO:0000313" key="5">
    <source>
        <dbReference type="Proteomes" id="UP000214646"/>
    </source>
</evidence>
<dbReference type="PANTHER" id="PTHR44591">
    <property type="entry name" value="STRESS RESPONSE REGULATOR PROTEIN 1"/>
    <property type="match status" value="1"/>
</dbReference>